<accession>A0A7J7ILE3</accession>
<dbReference type="GO" id="GO:0000221">
    <property type="term" value="C:vacuolar proton-transporting V-type ATPase, V1 domain"/>
    <property type="evidence" value="ECO:0007669"/>
    <property type="project" value="InterPro"/>
</dbReference>
<protein>
    <submittedName>
        <fullName evidence="3">V-type proton ATPase subunit H</fullName>
    </submittedName>
</protein>
<dbReference type="InterPro" id="IPR011987">
    <property type="entry name" value="ATPase_V1-cplx_hsu_C"/>
</dbReference>
<dbReference type="Pfam" id="PF11698">
    <property type="entry name" value="V-ATPase_H_C"/>
    <property type="match status" value="1"/>
</dbReference>
<sequence length="165" mass="18825">MIGAGIAAYLAMGDAVLRRWHDEELQSDIGHLRAQLAEQLSSMSSFEMYLEEVLIGSLDWTPPHRDAAFWEEHAARLESENWQVLRRLCALVRQSEDPQTLSIAMNDICEILRVQPRARVVLEDEKIKSRLLELLTHQNGEVKRRALSCLQRLILSAPQVVRSVA</sequence>
<dbReference type="SUPFAM" id="SSF48371">
    <property type="entry name" value="ARM repeat"/>
    <property type="match status" value="1"/>
</dbReference>
<keyword evidence="1" id="KW-0813">Transport</keyword>
<evidence type="ECO:0000313" key="4">
    <source>
        <dbReference type="Proteomes" id="UP000530660"/>
    </source>
</evidence>
<dbReference type="Proteomes" id="UP000530660">
    <property type="component" value="Unassembled WGS sequence"/>
</dbReference>
<organism evidence="3 4">
    <name type="scientific">Cyanidiococcus yangmingshanensis</name>
    <dbReference type="NCBI Taxonomy" id="2690220"/>
    <lineage>
        <taxon>Eukaryota</taxon>
        <taxon>Rhodophyta</taxon>
        <taxon>Bangiophyceae</taxon>
        <taxon>Cyanidiales</taxon>
        <taxon>Cyanidiaceae</taxon>
        <taxon>Cyanidiococcus</taxon>
    </lineage>
</organism>
<reference evidence="3 4" key="1">
    <citation type="journal article" date="2020" name="J. Phycol.">
        <title>Comparative genome analysis reveals Cyanidiococcus gen. nov., a new extremophilic red algal genus sister to Cyanidioschyzon (Cyanidioschyzonaceae, Rhodophyta).</title>
        <authorList>
            <person name="Liu S.-L."/>
            <person name="Chiang Y.-R."/>
            <person name="Yoon H.S."/>
            <person name="Fu H.-Y."/>
        </authorList>
    </citation>
    <scope>NUCLEOTIDE SEQUENCE [LARGE SCALE GENOMIC DNA]</scope>
    <source>
        <strain evidence="3 4">THAL066</strain>
    </source>
</reference>
<gene>
    <name evidence="3" type="primary">ATP6V1H</name>
    <name evidence="3" type="ORF">F1559_004269</name>
</gene>
<dbReference type="PANTHER" id="PTHR10698">
    <property type="entry name" value="V-TYPE PROTON ATPASE SUBUNIT H"/>
    <property type="match status" value="1"/>
</dbReference>
<dbReference type="InterPro" id="IPR004908">
    <property type="entry name" value="ATPase_V1-cplx_hsu"/>
</dbReference>
<evidence type="ECO:0000313" key="3">
    <source>
        <dbReference type="EMBL" id="KAF6003946.1"/>
    </source>
</evidence>
<comment type="caution">
    <text evidence="3">The sequence shown here is derived from an EMBL/GenBank/DDBJ whole genome shotgun (WGS) entry which is preliminary data.</text>
</comment>
<name>A0A7J7ILE3_9RHOD</name>
<dbReference type="PANTHER" id="PTHR10698:SF0">
    <property type="entry name" value="V-TYPE PROTON ATPASE SUBUNIT H"/>
    <property type="match status" value="1"/>
</dbReference>
<keyword evidence="4" id="KW-1185">Reference proteome</keyword>
<dbReference type="GO" id="GO:0046961">
    <property type="term" value="F:proton-transporting ATPase activity, rotational mechanism"/>
    <property type="evidence" value="ECO:0007669"/>
    <property type="project" value="InterPro"/>
</dbReference>
<dbReference type="AlphaFoldDB" id="A0A7J7ILE3"/>
<feature type="domain" description="ATPase V1 complex subunit H C-terminal" evidence="2">
    <location>
        <begin position="43"/>
        <end position="155"/>
    </location>
</feature>
<dbReference type="EMBL" id="VWRR01000005">
    <property type="protein sequence ID" value="KAF6003946.1"/>
    <property type="molecule type" value="Genomic_DNA"/>
</dbReference>
<dbReference type="Gene3D" id="1.25.40.150">
    <property type="entry name" value="V-type ATPase, subunit H, C-terminal domain"/>
    <property type="match status" value="1"/>
</dbReference>
<dbReference type="InterPro" id="IPR038497">
    <property type="entry name" value="ATPase_V1-cplx_hsu_C_sf"/>
</dbReference>
<proteinExistence type="predicted"/>
<dbReference type="OrthoDB" id="10263554at2759"/>
<dbReference type="InterPro" id="IPR016024">
    <property type="entry name" value="ARM-type_fold"/>
</dbReference>
<evidence type="ECO:0000256" key="1">
    <source>
        <dbReference type="ARBA" id="ARBA00022448"/>
    </source>
</evidence>
<evidence type="ECO:0000259" key="2">
    <source>
        <dbReference type="Pfam" id="PF11698"/>
    </source>
</evidence>